<dbReference type="Gene3D" id="1.10.8.60">
    <property type="match status" value="1"/>
</dbReference>
<dbReference type="Pfam" id="PF00004">
    <property type="entry name" value="AAA"/>
    <property type="match status" value="1"/>
</dbReference>
<evidence type="ECO:0000313" key="4">
    <source>
        <dbReference type="Proteomes" id="UP001153292"/>
    </source>
</evidence>
<feature type="compositionally biased region" description="Basic and acidic residues" evidence="1">
    <location>
        <begin position="159"/>
        <end position="178"/>
    </location>
</feature>
<dbReference type="EMBL" id="OU963895">
    <property type="protein sequence ID" value="CAH0402227.1"/>
    <property type="molecule type" value="Genomic_DNA"/>
</dbReference>
<gene>
    <name evidence="3" type="ORF">CHILSU_LOCUS5469</name>
</gene>
<sequence length="902" mass="105977">MSNKDYYERWLKLKEELKQVIFEDGRVNDLALHELGIKPQATAVEIVARVYSKYCQIYNNLCDCYDQMEQVQRRPYIKSIIDAVTCRILELKTTLEEIEVFEFTYPENALQQLLMIPQDAQILCPFFYPFEIRQEEMQYIIDQIMAGNRIGDPEPTPSELERQEEERHEEEKRKQEEKEAEIKRKLALGEDIEQSLQVDILSPAELEALRLKMEYEEHVNNIQRMERSRKTWREKIHKMNNDANLYIELAGLKKPPAREKIKIKAAELIQLVYRKFMVYKREHVRENNLRVKLGMVMPSLKQTPVKIKLEEVKEQRREFRRKYHQKWLEENMKENTRVLRLREGDIMEDITAEIKQWFEEWYNAVRVFDEFPWPEEGGSVLIVSGHTFTIEEYIDWRTAEEKRLKAEANAPKSKDQIKAEKAAAKEEKKRLAFEAKEKHKKQLEDYRKSRLNPDNDPGIYITIGKMLEPVQDAWDVYQSQWKQYDYDNAPLNALKGFIKEIITENAYQDVQFELRKIVDETMRLELNLLRNALKLDLAQAGVAKPPLIKKRKKPKKVKPPKPDKVSPAQMFQTLVDEGIVRKYPHTTLDEYWGDLNYAAADMRAVMWTPSFPPPCIGDVREQVRTRCLLTLGCDCPDATRTQLIVGPKSSGKRTLIYAIATETNSILIDLSPFHVYNKFPGPKNMKLMFNYVTKISKLMQPTVIMIDNADKLFYKKVPKEEKMFDPTRLSKDIYKEIIKPIEFHDKILVLGTASEPWLAKSATMYKVFPSLILIPRTDYGSLTYVLSKILMKYHGVQRDFNVHSAAQVLRGYNISAVRKATEKLLDGKRVAALYHKPLNPVEIIEAVVECNSTVYTGTEDYELFNEWYYSYSPWGKKYLDYMIMLESQLAYKLKADKKKKNP</sequence>
<dbReference type="InterPro" id="IPR052267">
    <property type="entry name" value="N-DRC_Component"/>
</dbReference>
<dbReference type="PANTHER" id="PTHR14690">
    <property type="entry name" value="IQ MOTIF CONTAINING WITH AAA DOMAIN 1"/>
    <property type="match status" value="1"/>
</dbReference>
<dbReference type="Proteomes" id="UP001153292">
    <property type="component" value="Chromosome 2"/>
</dbReference>
<organism evidence="3 4">
    <name type="scientific">Chilo suppressalis</name>
    <name type="common">Asiatic rice borer moth</name>
    <dbReference type="NCBI Taxonomy" id="168631"/>
    <lineage>
        <taxon>Eukaryota</taxon>
        <taxon>Metazoa</taxon>
        <taxon>Ecdysozoa</taxon>
        <taxon>Arthropoda</taxon>
        <taxon>Hexapoda</taxon>
        <taxon>Insecta</taxon>
        <taxon>Pterygota</taxon>
        <taxon>Neoptera</taxon>
        <taxon>Endopterygota</taxon>
        <taxon>Lepidoptera</taxon>
        <taxon>Glossata</taxon>
        <taxon>Ditrysia</taxon>
        <taxon>Pyraloidea</taxon>
        <taxon>Crambidae</taxon>
        <taxon>Crambinae</taxon>
        <taxon>Chilo</taxon>
    </lineage>
</organism>
<feature type="region of interest" description="Disordered" evidence="1">
    <location>
        <begin position="148"/>
        <end position="178"/>
    </location>
</feature>
<accession>A0ABN8B071</accession>
<dbReference type="InterPro" id="IPR027417">
    <property type="entry name" value="P-loop_NTPase"/>
</dbReference>
<evidence type="ECO:0000256" key="1">
    <source>
        <dbReference type="SAM" id="MobiDB-lite"/>
    </source>
</evidence>
<dbReference type="SUPFAM" id="SSF52540">
    <property type="entry name" value="P-loop containing nucleoside triphosphate hydrolases"/>
    <property type="match status" value="1"/>
</dbReference>
<name>A0ABN8B071_CHISP</name>
<protein>
    <recommendedName>
        <fullName evidence="2">ATPase AAA-type core domain-containing protein</fullName>
    </recommendedName>
</protein>
<evidence type="ECO:0000313" key="3">
    <source>
        <dbReference type="EMBL" id="CAH0402227.1"/>
    </source>
</evidence>
<dbReference type="InterPro" id="IPR003959">
    <property type="entry name" value="ATPase_AAA_core"/>
</dbReference>
<feature type="domain" description="ATPase AAA-type core" evidence="2">
    <location>
        <begin position="643"/>
        <end position="765"/>
    </location>
</feature>
<keyword evidence="4" id="KW-1185">Reference proteome</keyword>
<dbReference type="PANTHER" id="PTHR14690:SF9">
    <property type="entry name" value="GH08353P"/>
    <property type="match status" value="1"/>
</dbReference>
<proteinExistence type="predicted"/>
<dbReference type="Gene3D" id="3.40.50.300">
    <property type="entry name" value="P-loop containing nucleotide triphosphate hydrolases"/>
    <property type="match status" value="1"/>
</dbReference>
<reference evidence="3" key="1">
    <citation type="submission" date="2021-12" db="EMBL/GenBank/DDBJ databases">
        <authorList>
            <person name="King R."/>
        </authorList>
    </citation>
    <scope>NUCLEOTIDE SEQUENCE</scope>
</reference>
<evidence type="ECO:0000259" key="2">
    <source>
        <dbReference type="Pfam" id="PF00004"/>
    </source>
</evidence>